<dbReference type="Gene3D" id="1.20.120.330">
    <property type="entry name" value="Nucleotidyltransferases domain 2"/>
    <property type="match status" value="1"/>
</dbReference>
<dbReference type="KEGG" id="mcos:GM418_10780"/>
<evidence type="ECO:0000313" key="1">
    <source>
        <dbReference type="EMBL" id="QGY44124.1"/>
    </source>
</evidence>
<evidence type="ECO:0000313" key="2">
    <source>
        <dbReference type="Proteomes" id="UP000428260"/>
    </source>
</evidence>
<sequence length="121" mass="14244">MRFNPRDFITIAEEISNGNTEAHYRSLVNRAYYGAFGYIKDQLNIINEGFSVHQEVYNQLLRSPDISKQKAGKKLEQLLKKRNQMDYRYAKNIKPFEIQYTIQTAKSIIKLFDESNTQEES</sequence>
<accession>A0A6I6K2I4</accession>
<dbReference type="Proteomes" id="UP000428260">
    <property type="component" value="Chromosome"/>
</dbReference>
<dbReference type="AlphaFoldDB" id="A0A6I6K2I4"/>
<organism evidence="1 2">
    <name type="scientific">Maribellus comscasis</name>
    <dbReference type="NCBI Taxonomy" id="2681766"/>
    <lineage>
        <taxon>Bacteria</taxon>
        <taxon>Pseudomonadati</taxon>
        <taxon>Bacteroidota</taxon>
        <taxon>Bacteroidia</taxon>
        <taxon>Marinilabiliales</taxon>
        <taxon>Prolixibacteraceae</taxon>
        <taxon>Maribellus</taxon>
    </lineage>
</organism>
<dbReference type="RefSeq" id="WP_158865931.1">
    <property type="nucleotide sequence ID" value="NZ_CP046401.1"/>
</dbReference>
<name>A0A6I6K2I4_9BACT</name>
<reference evidence="1 2" key="1">
    <citation type="submission" date="2019-11" db="EMBL/GenBank/DDBJ databases">
        <authorList>
            <person name="Zheng R.K."/>
            <person name="Sun C.M."/>
        </authorList>
    </citation>
    <scope>NUCLEOTIDE SEQUENCE [LARGE SCALE GENOMIC DNA]</scope>
    <source>
        <strain evidence="1 2">WC007</strain>
    </source>
</reference>
<keyword evidence="2" id="KW-1185">Reference proteome</keyword>
<proteinExistence type="predicted"/>
<protein>
    <recommendedName>
        <fullName evidence="3">HEPN domain-containing protein</fullName>
    </recommendedName>
</protein>
<dbReference type="EMBL" id="CP046401">
    <property type="protein sequence ID" value="QGY44124.1"/>
    <property type="molecule type" value="Genomic_DNA"/>
</dbReference>
<evidence type="ECO:0008006" key="3">
    <source>
        <dbReference type="Google" id="ProtNLM"/>
    </source>
</evidence>
<gene>
    <name evidence="1" type="ORF">GM418_10780</name>
</gene>